<dbReference type="Proteomes" id="UP001054945">
    <property type="component" value="Unassembled WGS sequence"/>
</dbReference>
<dbReference type="InterPro" id="IPR003578">
    <property type="entry name" value="Small_GTPase_Rho"/>
</dbReference>
<dbReference type="GO" id="GO:0003006">
    <property type="term" value="P:developmental process involved in reproduction"/>
    <property type="evidence" value="ECO:0007669"/>
    <property type="project" value="UniProtKB-ARBA"/>
</dbReference>
<dbReference type="GO" id="GO:0001667">
    <property type="term" value="P:ameboidal-type cell migration"/>
    <property type="evidence" value="ECO:0007669"/>
    <property type="project" value="UniProtKB-ARBA"/>
</dbReference>
<dbReference type="Gene3D" id="3.40.50.300">
    <property type="entry name" value="P-loop containing nucleotide triphosphate hydrolases"/>
    <property type="match status" value="1"/>
</dbReference>
<dbReference type="GO" id="GO:0035006">
    <property type="term" value="P:melanization defense response"/>
    <property type="evidence" value="ECO:0007669"/>
    <property type="project" value="UniProtKB-ARBA"/>
</dbReference>
<dbReference type="EMBL" id="BPLR01003474">
    <property type="protein sequence ID" value="GIX85031.1"/>
    <property type="molecule type" value="Genomic_DNA"/>
</dbReference>
<dbReference type="GO" id="GO:0005525">
    <property type="term" value="F:GTP binding"/>
    <property type="evidence" value="ECO:0007669"/>
    <property type="project" value="UniProtKB-KW"/>
</dbReference>
<name>A0AAV4NMT2_CAEEX</name>
<dbReference type="PANTHER" id="PTHR24072">
    <property type="entry name" value="RHO FAMILY GTPASE"/>
    <property type="match status" value="1"/>
</dbReference>
<dbReference type="GO" id="GO:0003924">
    <property type="term" value="F:GTPase activity"/>
    <property type="evidence" value="ECO:0007669"/>
    <property type="project" value="InterPro"/>
</dbReference>
<dbReference type="GO" id="GO:0007264">
    <property type="term" value="P:small GTPase-mediated signal transduction"/>
    <property type="evidence" value="ECO:0007669"/>
    <property type="project" value="InterPro"/>
</dbReference>
<dbReference type="InterPro" id="IPR027417">
    <property type="entry name" value="P-loop_NTPase"/>
</dbReference>
<proteinExistence type="predicted"/>
<evidence type="ECO:0000256" key="2">
    <source>
        <dbReference type="ARBA" id="ARBA00023134"/>
    </source>
</evidence>
<sequence length="333" mass="37941">MAPKSIAVNLRKSPFDLQETNVVYVFVLRKKECDKSRLIRALATDTIVDSNLPSLTVFESRELFSRTLFILRFCELSGEAVRLEEVKRTCQQQNTVLFYCFAIDDIYSLNAMNMQWIAPLRITFGIMLPSILVGICHQVVVLLSSPAIRHLIFEQPILCTFSYWERKKCGKSSLIRTLATNEVEDCNLPSLTVFQSRESISEKVFLLRFCELTKETIHLEEVKQTCQQQNIVLFFCFAIDDVYSLHAINLDWIAPLRINIGIELPSILVGNKIDLRGHPSSSGKGLFKFSCGDKMRKVFDLCLYHECSSVSGKAIPDLSWLAIALTLDPHFVM</sequence>
<dbReference type="GO" id="GO:0022412">
    <property type="term" value="P:cellular process involved in reproduction in multicellular organism"/>
    <property type="evidence" value="ECO:0007669"/>
    <property type="project" value="UniProtKB-ARBA"/>
</dbReference>
<keyword evidence="4" id="KW-1185">Reference proteome</keyword>
<keyword evidence="1" id="KW-0547">Nucleotide-binding</keyword>
<evidence type="ECO:0000313" key="3">
    <source>
        <dbReference type="EMBL" id="GIX85031.1"/>
    </source>
</evidence>
<dbReference type="GO" id="GO:0035099">
    <property type="term" value="P:hemocyte migration"/>
    <property type="evidence" value="ECO:0007669"/>
    <property type="project" value="UniProtKB-ARBA"/>
</dbReference>
<dbReference type="Pfam" id="PF00071">
    <property type="entry name" value="Ras"/>
    <property type="match status" value="1"/>
</dbReference>
<protein>
    <submittedName>
        <fullName evidence="3">Uncharacterized protein</fullName>
    </submittedName>
</protein>
<gene>
    <name evidence="3" type="ORF">CEXT_133381</name>
</gene>
<dbReference type="InterPro" id="IPR001806">
    <property type="entry name" value="Small_GTPase"/>
</dbReference>
<dbReference type="AlphaFoldDB" id="A0AAV4NMT2"/>
<keyword evidence="2" id="KW-0342">GTP-binding</keyword>
<evidence type="ECO:0000313" key="4">
    <source>
        <dbReference type="Proteomes" id="UP001054945"/>
    </source>
</evidence>
<reference evidence="3 4" key="1">
    <citation type="submission" date="2021-06" db="EMBL/GenBank/DDBJ databases">
        <title>Caerostris extrusa draft genome.</title>
        <authorList>
            <person name="Kono N."/>
            <person name="Arakawa K."/>
        </authorList>
    </citation>
    <scope>NUCLEOTIDE SEQUENCE [LARGE SCALE GENOMIC DNA]</scope>
</reference>
<evidence type="ECO:0000256" key="1">
    <source>
        <dbReference type="ARBA" id="ARBA00022741"/>
    </source>
</evidence>
<comment type="caution">
    <text evidence="3">The sequence shown here is derived from an EMBL/GenBank/DDBJ whole genome shotgun (WGS) entry which is preliminary data.</text>
</comment>
<dbReference type="SUPFAM" id="SSF52540">
    <property type="entry name" value="P-loop containing nucleoside triphosphate hydrolases"/>
    <property type="match status" value="1"/>
</dbReference>
<accession>A0AAV4NMT2</accession>
<organism evidence="3 4">
    <name type="scientific">Caerostris extrusa</name>
    <name type="common">Bark spider</name>
    <name type="synonym">Caerostris bankana</name>
    <dbReference type="NCBI Taxonomy" id="172846"/>
    <lineage>
        <taxon>Eukaryota</taxon>
        <taxon>Metazoa</taxon>
        <taxon>Ecdysozoa</taxon>
        <taxon>Arthropoda</taxon>
        <taxon>Chelicerata</taxon>
        <taxon>Arachnida</taxon>
        <taxon>Araneae</taxon>
        <taxon>Araneomorphae</taxon>
        <taxon>Entelegynae</taxon>
        <taxon>Araneoidea</taxon>
        <taxon>Araneidae</taxon>
        <taxon>Caerostris</taxon>
    </lineage>
</organism>